<proteinExistence type="predicted"/>
<evidence type="ECO:0000313" key="2">
    <source>
        <dbReference type="Proteomes" id="UP000053719"/>
    </source>
</evidence>
<dbReference type="PATRIC" id="fig|1360.114.peg.1739"/>
<accession>A0A0V8E5C0</accession>
<dbReference type="AlphaFoldDB" id="A0A0V8E5C0"/>
<reference evidence="2" key="1">
    <citation type="submission" date="2015-10" db="EMBL/GenBank/DDBJ databases">
        <title>Draft Genome Sequences of 11 Lactococcus lactis subspecies cremoris strains.</title>
        <authorList>
            <person name="Wels M."/>
            <person name="Backus L."/>
            <person name="Boekhorst J."/>
            <person name="Dijkstra A."/>
            <person name="Beerthuizen M."/>
            <person name="Kelly W."/>
            <person name="Siezen R."/>
            <person name="Bachmann H."/>
            <person name="Van Hijum S."/>
        </authorList>
    </citation>
    <scope>NUCLEOTIDE SEQUENCE [LARGE SCALE GENOMIC DNA]</scope>
    <source>
        <strain evidence="2">M20</strain>
    </source>
</reference>
<gene>
    <name evidence="1" type="ORF">M20_1234</name>
</gene>
<comment type="caution">
    <text evidence="1">The sequence shown here is derived from an EMBL/GenBank/DDBJ whole genome shotgun (WGS) entry which is preliminary data.</text>
</comment>
<dbReference type="EMBL" id="LKLU01000071">
    <property type="protein sequence ID" value="KSU21028.1"/>
    <property type="molecule type" value="Genomic_DNA"/>
</dbReference>
<name>A0A0V8E5C0_LACLL</name>
<protein>
    <submittedName>
        <fullName evidence="1">Mobile element protein</fullName>
    </submittedName>
</protein>
<sequence>MSPATIYKWIVFYSKSNEQSDSKSDFLEFKRQLAKVTEERDI</sequence>
<evidence type="ECO:0000313" key="1">
    <source>
        <dbReference type="EMBL" id="KSU21028.1"/>
    </source>
</evidence>
<dbReference type="Proteomes" id="UP000053719">
    <property type="component" value="Unassembled WGS sequence"/>
</dbReference>
<organism evidence="1 2">
    <name type="scientific">Lactococcus lactis subsp. lactis</name>
    <name type="common">Streptococcus lactis</name>
    <dbReference type="NCBI Taxonomy" id="1360"/>
    <lineage>
        <taxon>Bacteria</taxon>
        <taxon>Bacillati</taxon>
        <taxon>Bacillota</taxon>
        <taxon>Bacilli</taxon>
        <taxon>Lactobacillales</taxon>
        <taxon>Streptococcaceae</taxon>
        <taxon>Lactococcus</taxon>
    </lineage>
</organism>